<organism evidence="4 5">
    <name type="scientific">Athelia psychrophila</name>
    <dbReference type="NCBI Taxonomy" id="1759441"/>
    <lineage>
        <taxon>Eukaryota</taxon>
        <taxon>Fungi</taxon>
        <taxon>Dikarya</taxon>
        <taxon>Basidiomycota</taxon>
        <taxon>Agaricomycotina</taxon>
        <taxon>Agaricomycetes</taxon>
        <taxon>Agaricomycetidae</taxon>
        <taxon>Atheliales</taxon>
        <taxon>Atheliaceae</taxon>
        <taxon>Athelia</taxon>
    </lineage>
</organism>
<dbReference type="InterPro" id="IPR019734">
    <property type="entry name" value="TPR_rpt"/>
</dbReference>
<dbReference type="AlphaFoldDB" id="A0A166AAX8"/>
<feature type="domain" description="Nephrocystin 3-like N-terminal" evidence="3">
    <location>
        <begin position="1"/>
        <end position="133"/>
    </location>
</feature>
<dbReference type="Gene3D" id="1.25.40.10">
    <property type="entry name" value="Tetratricopeptide repeat domain"/>
    <property type="match status" value="4"/>
</dbReference>
<sequence length="910" mass="101086">SGKSAIAHTVAQSLQKEGLLASSFFFDRKIPSRNTPRVLFSTIARDLANINGALAEDITATLENELGLASAPLSRQFNALILEPSLRHATDRPIVIVIDALDEVIGDNLELLRVLRDEAAKLPPQFRILITSRPTSSAERFLSRKGHVATRTIDIFSPENRQDVAVYIDIQLRDNAICAAMGPDWPDIALIRDLKRLTEGLFIWIATVCSYLRSVYNPRAKLSALLSKSAPQGLPVEKKMDNLDATILDVSGDWKDGNFLQDYNITMGAIMAFKRPLSLAAFQALHYGVPNTSPGQLLNPFGSVLTGFQNLHEPIRILHHSFREFITDRANNDECNRKFYISETVYSRRLAQLCLQTTNRELQTPPPETGYLAKNEGSYGIPNFSGVSEQLLYCCEFLNDHMSDLDSPVSDVILGHIRETVTHHLTTWMEIVTSKTDQEALGFYRELALQEPTKYNEELALSLNNLSCCLWYLGSREDALDTIQEVVGLQRELAVERPMLFNSSLAISLSNLSIYLSNLGQCEAALTAAQEVVELDRAFAIRRPAISNPNLANSLDNLSNHLSALGRRVEALVGFQEAVNLRRALAAERPAEFNADLAASLNNLSICLSYLGRRGEALELNVEAVELYQALATERPAAFNVNLAKSLHNLSDPLADLDRHEEALSAIQEAVDLHRELALEQPRAFNATLASSIDNLSNRYLDVHIGQPEEALTAIEEAVNLRKRLVETHSEISHRVDLANALEVCSDSFSGPDRVEEALRALQDAIYVRRDLRTTSPDAYLAASLKRLSRYFSKLDRQEEALTAIQEAVELYRALVADHPTLFLKHLAGSLDNLSSRLSDVGWKHEALISIQEAVDLRRDLAAEQPDEFNVHLAQSLHHLSLCLSDLGRQGPALVAIHGAVILYEQLEAQ</sequence>
<dbReference type="InterPro" id="IPR026000">
    <property type="entry name" value="Apc5_dom"/>
</dbReference>
<dbReference type="STRING" id="436010.A0A166AAX8"/>
<dbReference type="SUPFAM" id="SSF52540">
    <property type="entry name" value="P-loop containing nucleoside triphosphate hydrolases"/>
    <property type="match status" value="1"/>
</dbReference>
<feature type="domain" description="Anaphase-promoting complex subunit 5" evidence="2">
    <location>
        <begin position="696"/>
        <end position="721"/>
    </location>
</feature>
<feature type="domain" description="Anaphase-promoting complex subunit 5" evidence="2">
    <location>
        <begin position="648"/>
        <end position="676"/>
    </location>
</feature>
<reference evidence="4 5" key="1">
    <citation type="journal article" date="2016" name="Mol. Biol. Evol.">
        <title>Comparative Genomics of Early-Diverging Mushroom-Forming Fungi Provides Insights into the Origins of Lignocellulose Decay Capabilities.</title>
        <authorList>
            <person name="Nagy L.G."/>
            <person name="Riley R."/>
            <person name="Tritt A."/>
            <person name="Adam C."/>
            <person name="Daum C."/>
            <person name="Floudas D."/>
            <person name="Sun H."/>
            <person name="Yadav J.S."/>
            <person name="Pangilinan J."/>
            <person name="Larsson K.H."/>
            <person name="Matsuura K."/>
            <person name="Barry K."/>
            <person name="Labutti K."/>
            <person name="Kuo R."/>
            <person name="Ohm R.A."/>
            <person name="Bhattacharya S.S."/>
            <person name="Shirouzu T."/>
            <person name="Yoshinaga Y."/>
            <person name="Martin F.M."/>
            <person name="Grigoriev I.V."/>
            <person name="Hibbett D.S."/>
        </authorList>
    </citation>
    <scope>NUCLEOTIDE SEQUENCE [LARGE SCALE GENOMIC DNA]</scope>
    <source>
        <strain evidence="4 5">CBS 109695</strain>
    </source>
</reference>
<dbReference type="PANTHER" id="PTHR19959">
    <property type="entry name" value="KINESIN LIGHT CHAIN"/>
    <property type="match status" value="1"/>
</dbReference>
<keyword evidence="5" id="KW-1185">Reference proteome</keyword>
<feature type="non-terminal residue" evidence="4">
    <location>
        <position position="1"/>
    </location>
</feature>
<dbReference type="Pfam" id="PF12862">
    <property type="entry name" value="ANAPC5"/>
    <property type="match status" value="3"/>
</dbReference>
<dbReference type="Pfam" id="PF13374">
    <property type="entry name" value="TPR_10"/>
    <property type="match status" value="3"/>
</dbReference>
<dbReference type="InterPro" id="IPR027417">
    <property type="entry name" value="P-loop_NTPase"/>
</dbReference>
<name>A0A166AAX8_9AGAM</name>
<dbReference type="OrthoDB" id="3038309at2759"/>
<dbReference type="SMART" id="SM00028">
    <property type="entry name" value="TPR"/>
    <property type="match status" value="6"/>
</dbReference>
<gene>
    <name evidence="4" type="ORF">FIBSPDRAFT_756803</name>
</gene>
<evidence type="ECO:0000313" key="5">
    <source>
        <dbReference type="Proteomes" id="UP000076532"/>
    </source>
</evidence>
<dbReference type="SUPFAM" id="SSF48452">
    <property type="entry name" value="TPR-like"/>
    <property type="match status" value="3"/>
</dbReference>
<evidence type="ECO:0000259" key="2">
    <source>
        <dbReference type="Pfam" id="PF12862"/>
    </source>
</evidence>
<accession>A0A166AAX8</accession>
<dbReference type="InterPro" id="IPR011990">
    <property type="entry name" value="TPR-like_helical_dom_sf"/>
</dbReference>
<dbReference type="Pfam" id="PF24883">
    <property type="entry name" value="NPHP3_N"/>
    <property type="match status" value="1"/>
</dbReference>
<evidence type="ECO:0000259" key="3">
    <source>
        <dbReference type="Pfam" id="PF24883"/>
    </source>
</evidence>
<dbReference type="PANTHER" id="PTHR19959:SF119">
    <property type="entry name" value="FUNGAL LIPASE-LIKE DOMAIN-CONTAINING PROTEIN"/>
    <property type="match status" value="1"/>
</dbReference>
<dbReference type="Gene3D" id="3.40.50.300">
    <property type="entry name" value="P-loop containing nucleotide triphosphate hydrolases"/>
    <property type="match status" value="1"/>
</dbReference>
<dbReference type="EMBL" id="KV417663">
    <property type="protein sequence ID" value="KZP11423.1"/>
    <property type="molecule type" value="Genomic_DNA"/>
</dbReference>
<dbReference type="InterPro" id="IPR056884">
    <property type="entry name" value="NPHP3-like_N"/>
</dbReference>
<dbReference type="Proteomes" id="UP000076532">
    <property type="component" value="Unassembled WGS sequence"/>
</dbReference>
<keyword evidence="1" id="KW-0677">Repeat</keyword>
<proteinExistence type="predicted"/>
<evidence type="ECO:0000313" key="4">
    <source>
        <dbReference type="EMBL" id="KZP11423.1"/>
    </source>
</evidence>
<evidence type="ECO:0000256" key="1">
    <source>
        <dbReference type="ARBA" id="ARBA00022737"/>
    </source>
</evidence>
<feature type="domain" description="Anaphase-promoting complex subunit 5" evidence="2">
    <location>
        <begin position="458"/>
        <end position="492"/>
    </location>
</feature>
<protein>
    <submittedName>
        <fullName evidence="4">TPR-like protein</fullName>
    </submittedName>
</protein>